<dbReference type="AlphaFoldDB" id="A0A075FP86"/>
<evidence type="ECO:0000313" key="5">
    <source>
        <dbReference type="EMBL" id="AIE93033.1"/>
    </source>
</evidence>
<dbReference type="GO" id="GO:0004736">
    <property type="term" value="F:pyruvate carboxylase activity"/>
    <property type="evidence" value="ECO:0007669"/>
    <property type="project" value="UniProtKB-EC"/>
</dbReference>
<dbReference type="EMBL" id="KF900384">
    <property type="protein sequence ID" value="AIE93033.1"/>
    <property type="molecule type" value="Genomic_DNA"/>
</dbReference>
<feature type="domain" description="Lipoyl-binding" evidence="4">
    <location>
        <begin position="71"/>
        <end position="148"/>
    </location>
</feature>
<dbReference type="PANTHER" id="PTHR45266:SF3">
    <property type="entry name" value="OXALOACETATE DECARBOXYLASE ALPHA CHAIN"/>
    <property type="match status" value="1"/>
</dbReference>
<evidence type="ECO:0000256" key="1">
    <source>
        <dbReference type="ARBA" id="ARBA00001941"/>
    </source>
</evidence>
<proteinExistence type="predicted"/>
<accession>A0A075FP86</accession>
<comment type="cofactor">
    <cofactor evidence="1">
        <name>Co(2+)</name>
        <dbReference type="ChEBI" id="CHEBI:48828"/>
    </cofactor>
</comment>
<dbReference type="Pfam" id="PF00364">
    <property type="entry name" value="Biotin_lipoyl"/>
    <property type="match status" value="1"/>
</dbReference>
<dbReference type="SUPFAM" id="SSF51230">
    <property type="entry name" value="Single hybrid motif"/>
    <property type="match status" value="1"/>
</dbReference>
<dbReference type="PROSITE" id="PS50968">
    <property type="entry name" value="BIOTINYL_LIPOYL"/>
    <property type="match status" value="1"/>
</dbReference>
<evidence type="ECO:0000256" key="2">
    <source>
        <dbReference type="ARBA" id="ARBA00023267"/>
    </source>
</evidence>
<reference evidence="5" key="1">
    <citation type="journal article" date="2014" name="Genome Biol. Evol.">
        <title>Pangenome evidence for extensive interdomain horizontal transfer affecting lineage core and shell genes in uncultured planktonic thaumarchaeota and euryarchaeota.</title>
        <authorList>
            <person name="Deschamps P."/>
            <person name="Zivanovic Y."/>
            <person name="Moreira D."/>
            <person name="Rodriguez-Valera F."/>
            <person name="Lopez-Garcia P."/>
        </authorList>
    </citation>
    <scope>NUCLEOTIDE SEQUENCE</scope>
</reference>
<dbReference type="InterPro" id="IPR011053">
    <property type="entry name" value="Single_hybrid_motif"/>
</dbReference>
<gene>
    <name evidence="5" type="primary">pycB</name>
</gene>
<dbReference type="Gene3D" id="2.40.50.100">
    <property type="match status" value="1"/>
</dbReference>
<dbReference type="CDD" id="cd06850">
    <property type="entry name" value="biotinyl_domain"/>
    <property type="match status" value="1"/>
</dbReference>
<feature type="compositionally biased region" description="Basic and acidic residues" evidence="3">
    <location>
        <begin position="13"/>
        <end position="25"/>
    </location>
</feature>
<dbReference type="InterPro" id="IPR050709">
    <property type="entry name" value="Biotin_Carboxyl_Carrier/Decarb"/>
</dbReference>
<sequence>MAGAACSVPEQGEVPRGDSVTEKRRVTVDGEELEVEIEYDGDEWGVTIEGKSFSIKVDQGARNPLRAPRERATRRVSGSGTISSAIPGKIVSIHVSEGEIVSEGDVVLILEAMKMQNEIKATMEGVIRRVNCQSGDRVEANVPLIVIEPRSSEEG</sequence>
<dbReference type="FunFam" id="2.40.50.100:FF:000003">
    <property type="entry name" value="Acetyl-CoA carboxylase biotin carboxyl carrier protein"/>
    <property type="match status" value="1"/>
</dbReference>
<organism evidence="5">
    <name type="scientific">uncultured marine group II/III euryarchaeote AD1000_31_D05</name>
    <dbReference type="NCBI Taxonomy" id="1457753"/>
    <lineage>
        <taxon>Archaea</taxon>
        <taxon>Methanobacteriati</taxon>
        <taxon>Methanobacteriota</taxon>
        <taxon>environmental samples</taxon>
    </lineage>
</organism>
<evidence type="ECO:0000256" key="3">
    <source>
        <dbReference type="SAM" id="MobiDB-lite"/>
    </source>
</evidence>
<protein>
    <submittedName>
        <fullName evidence="5">Biotin/lipoyl attachment domain-containing protein (PycB)</fullName>
        <ecNumber evidence="5">6.4.1.1</ecNumber>
    </submittedName>
</protein>
<evidence type="ECO:0000259" key="4">
    <source>
        <dbReference type="PROSITE" id="PS50968"/>
    </source>
</evidence>
<dbReference type="EC" id="6.4.1.1" evidence="5"/>
<feature type="region of interest" description="Disordered" evidence="3">
    <location>
        <begin position="1"/>
        <end position="25"/>
    </location>
</feature>
<name>A0A075FP86_9EURY</name>
<dbReference type="PANTHER" id="PTHR45266">
    <property type="entry name" value="OXALOACETATE DECARBOXYLASE ALPHA CHAIN"/>
    <property type="match status" value="1"/>
</dbReference>
<dbReference type="InterPro" id="IPR000089">
    <property type="entry name" value="Biotin_lipoyl"/>
</dbReference>
<keyword evidence="2" id="KW-0092">Biotin</keyword>
<feature type="region of interest" description="Disordered" evidence="3">
    <location>
        <begin position="59"/>
        <end position="81"/>
    </location>
</feature>
<keyword evidence="5" id="KW-0436">Ligase</keyword>
<dbReference type="PROSITE" id="PS00188">
    <property type="entry name" value="BIOTIN"/>
    <property type="match status" value="1"/>
</dbReference>
<dbReference type="InterPro" id="IPR001882">
    <property type="entry name" value="Biotin_BS"/>
</dbReference>